<proteinExistence type="predicted"/>
<feature type="compositionally biased region" description="Polar residues" evidence="2">
    <location>
        <begin position="711"/>
        <end position="722"/>
    </location>
</feature>
<dbReference type="GO" id="GO:0005886">
    <property type="term" value="C:plasma membrane"/>
    <property type="evidence" value="ECO:0007669"/>
    <property type="project" value="TreeGrafter"/>
</dbReference>
<keyword evidence="5" id="KW-1185">Reference proteome</keyword>
<feature type="region of interest" description="Disordered" evidence="2">
    <location>
        <begin position="711"/>
        <end position="781"/>
    </location>
</feature>
<comment type="caution">
    <text evidence="4">The sequence shown here is derived from an EMBL/GenBank/DDBJ whole genome shotgun (WGS) entry which is preliminary data.</text>
</comment>
<dbReference type="Proteomes" id="UP001430356">
    <property type="component" value="Unassembled WGS sequence"/>
</dbReference>
<dbReference type="EMBL" id="JAECZO010000152">
    <property type="protein sequence ID" value="KAK7198459.1"/>
    <property type="molecule type" value="Genomic_DNA"/>
</dbReference>
<evidence type="ECO:0000256" key="2">
    <source>
        <dbReference type="SAM" id="MobiDB-lite"/>
    </source>
</evidence>
<dbReference type="InterPro" id="IPR019160">
    <property type="entry name" value="Sec3_CC"/>
</dbReference>
<feature type="region of interest" description="Disordered" evidence="2">
    <location>
        <begin position="641"/>
        <end position="678"/>
    </location>
</feature>
<dbReference type="PANTHER" id="PTHR16092:SF14">
    <property type="entry name" value="EXOCYST COMPLEX COMPONENT 1 ISOFORM X1"/>
    <property type="match status" value="1"/>
</dbReference>
<dbReference type="PANTHER" id="PTHR16092">
    <property type="entry name" value="SEC3/SYNTAXIN-RELATED"/>
    <property type="match status" value="1"/>
</dbReference>
<evidence type="ECO:0000313" key="5">
    <source>
        <dbReference type="Proteomes" id="UP001430356"/>
    </source>
</evidence>
<protein>
    <submittedName>
        <fullName evidence="4">Exocyst complex component Sec3</fullName>
    </submittedName>
</protein>
<feature type="coiled-coil region" evidence="1">
    <location>
        <begin position="229"/>
        <end position="294"/>
    </location>
</feature>
<accession>A0AAW0EXF1</accession>
<evidence type="ECO:0000259" key="3">
    <source>
        <dbReference type="Pfam" id="PF09763"/>
    </source>
</evidence>
<gene>
    <name evidence="4" type="ORF">NESM_000806200</name>
</gene>
<feature type="compositionally biased region" description="Low complexity" evidence="2">
    <location>
        <begin position="651"/>
        <end position="661"/>
    </location>
</feature>
<dbReference type="GO" id="GO:0000145">
    <property type="term" value="C:exocyst"/>
    <property type="evidence" value="ECO:0007669"/>
    <property type="project" value="InterPro"/>
</dbReference>
<sequence>MSRYAELRPTIDGVFRQRGEEVVAHETVSEISSKKKASTPRLLILSHFLGSSGGATLSIVTVDSSGQRVKLKSAFAVDRLVDISNEGNFDATFNFGASGLLSVSFESHIQREMFVAAARRLRAAPSASSGARGGGVDGYADNRLGVIRGVLTEAVGAQAEADAAARVRKLRQDKRRVFTTEEEKHLLRHMGSDGAGFDDIKQFQEMLLRQQKNSELRSLDLLTTSETAWQEAQQQVQDLVQDVEEVEQRIEEYSTHLLSKKGVIQQVEHDNNTLQRRQQNLEALYVMMADLRDQLRLAPATVSLLSRLRGIPEDGLVAFFSEGSNAVTLSVAMKHMQGVLHNPKLDSDFPITAVAERKAFFLEQRKMITQRSRSYIMATIDDFEATYLADKTRYSRDASLVWRLHIELAHKLLNISDIISALDRIDVEGFSNALRKYRASMQKVYALEITRFFKCLKKQVKKVNTWRGPFLLGTSESRKEAMSMRMETAQAGETPRMFSRGGGGQATPALTPRMMRFDDDADYGPGAGGRGVPGAGGNEDHTHLSIQFPSVADLSVEGSVPASSIELYQSSSTLRRLEARAETSSVVSGIKSLTPTSTSGGGYVRPDLAFAIALESAVLAVLHEEAILNLCFNLRSAAPEGGGGSGGSGGAAATASEAANGTGVGTPRSGSAAPALRDAETSANRVQLMLESLLELFGGVDADHLVRALQGTSRSTSAQHSRSNSRDIGLPPRPPPAGYGGSRGNGESSFPHRRTLSGTSSTGYGRDNLASGDDAGADGDVDDEVSQGFHAALHRNFLVRAMRDLALFFVEKCDRIYCVPILCMLRAYRATAAEKTMLPAKSLFCQAMLREVERVMVGGLTQFVAEQTESIHRCRKRYVVRPTALLHCFSKLPALFLRFEAVHNALASNVCDRTEYASIALSLVDQSFDALDQITNVKAGGEGQSAEQLKLNQLIAQKVHSVMDGVEADVNSLKWVFVQQYRHQSFFCAFYSTMPSDGFAVELLQDHYASAKVKRDRFEELYLTRVLLVRGFPVFGVFALSAEDLSMIYSKEELRHHKALAVDAVRKVVDGLGKEMRAGVRASAARMKKHFLRDVDLSGNEASFHTTLLQRTWQHFTTLVLHKFDFLAELLTWSVYRDISLSVARSDVVEMLAAY</sequence>
<dbReference type="AlphaFoldDB" id="A0AAW0EXF1"/>
<dbReference type="Pfam" id="PF09763">
    <property type="entry name" value="Sec3_CC"/>
    <property type="match status" value="1"/>
</dbReference>
<evidence type="ECO:0000313" key="4">
    <source>
        <dbReference type="EMBL" id="KAK7198459.1"/>
    </source>
</evidence>
<name>A0AAW0EXF1_9TRYP</name>
<feature type="domain" description="Exocyst complex component Sec3 coiled-coil" evidence="3">
    <location>
        <begin position="201"/>
        <end position="310"/>
    </location>
</feature>
<evidence type="ECO:0000256" key="1">
    <source>
        <dbReference type="SAM" id="Coils"/>
    </source>
</evidence>
<dbReference type="GO" id="GO:0006893">
    <property type="term" value="P:Golgi to plasma membrane transport"/>
    <property type="evidence" value="ECO:0007669"/>
    <property type="project" value="TreeGrafter"/>
</dbReference>
<dbReference type="GO" id="GO:0006887">
    <property type="term" value="P:exocytosis"/>
    <property type="evidence" value="ECO:0007669"/>
    <property type="project" value="InterPro"/>
</dbReference>
<organism evidence="4 5">
    <name type="scientific">Novymonas esmeraldas</name>
    <dbReference type="NCBI Taxonomy" id="1808958"/>
    <lineage>
        <taxon>Eukaryota</taxon>
        <taxon>Discoba</taxon>
        <taxon>Euglenozoa</taxon>
        <taxon>Kinetoplastea</taxon>
        <taxon>Metakinetoplastina</taxon>
        <taxon>Trypanosomatida</taxon>
        <taxon>Trypanosomatidae</taxon>
        <taxon>Novymonas</taxon>
    </lineage>
</organism>
<dbReference type="GO" id="GO:0005546">
    <property type="term" value="F:phosphatidylinositol-4,5-bisphosphate binding"/>
    <property type="evidence" value="ECO:0007669"/>
    <property type="project" value="TreeGrafter"/>
</dbReference>
<reference evidence="4 5" key="1">
    <citation type="journal article" date="2021" name="MBio">
        <title>A New Model Trypanosomatid, Novymonas esmeraldas: Genomic Perception of Its 'Candidatus Pandoraea novymonadis' Endosymbiont.</title>
        <authorList>
            <person name="Zakharova A."/>
            <person name="Saura A."/>
            <person name="Butenko A."/>
            <person name="Podesvova L."/>
            <person name="Warmusova S."/>
            <person name="Kostygov A.Y."/>
            <person name="Nenarokova A."/>
            <person name="Lukes J."/>
            <person name="Opperdoes F.R."/>
            <person name="Yurchenko V."/>
        </authorList>
    </citation>
    <scope>NUCLEOTIDE SEQUENCE [LARGE SCALE GENOMIC DNA]</scope>
    <source>
        <strain evidence="4 5">E262AT.01</strain>
    </source>
</reference>
<keyword evidence="1" id="KW-0175">Coiled coil</keyword>
<feature type="compositionally biased region" description="Gly residues" evidence="2">
    <location>
        <begin position="641"/>
        <end position="650"/>
    </location>
</feature>